<dbReference type="RefSeq" id="WP_220203905.1">
    <property type="nucleotide sequence ID" value="NZ_BNJK01000001.1"/>
</dbReference>
<dbReference type="InterPro" id="IPR047867">
    <property type="entry name" value="Ribosomal_uL22_bac/org-type"/>
</dbReference>
<dbReference type="CDD" id="cd00336">
    <property type="entry name" value="Ribosomal_L22"/>
    <property type="match status" value="1"/>
</dbReference>
<dbReference type="GO" id="GO:0019843">
    <property type="term" value="F:rRNA binding"/>
    <property type="evidence" value="ECO:0007669"/>
    <property type="project" value="UniProtKB-UniRule"/>
</dbReference>
<comment type="caution">
    <text evidence="14">The sequence shown here is derived from an EMBL/GenBank/DDBJ whole genome shotgun (WGS) entry which is preliminary data.</text>
</comment>
<gene>
    <name evidence="10" type="primary">rplV</name>
    <name evidence="14" type="ORF">KSF_031490</name>
</gene>
<sequence>MQVRAVAKDIGIPPRKMRLVTNAVKGLRVSEALAVLQFLPNGGAQPVSKVVASAAANAENNYNLDPDNLYILNITADDGFRIKRVKPRSHGRAARILRRYCHVTVVVSDDPADRR</sequence>
<evidence type="ECO:0000256" key="3">
    <source>
        <dbReference type="ARBA" id="ARBA00011838"/>
    </source>
</evidence>
<evidence type="ECO:0000256" key="6">
    <source>
        <dbReference type="ARBA" id="ARBA00022980"/>
    </source>
</evidence>
<evidence type="ECO:0000256" key="8">
    <source>
        <dbReference type="ARBA" id="ARBA00025084"/>
    </source>
</evidence>
<dbReference type="Proteomes" id="UP000597444">
    <property type="component" value="Unassembled WGS sequence"/>
</dbReference>
<dbReference type="GO" id="GO:0006412">
    <property type="term" value="P:translation"/>
    <property type="evidence" value="ECO:0007669"/>
    <property type="project" value="UniProtKB-UniRule"/>
</dbReference>
<dbReference type="InterPro" id="IPR001063">
    <property type="entry name" value="Ribosomal_uL22"/>
</dbReference>
<evidence type="ECO:0000256" key="13">
    <source>
        <dbReference type="RuleBase" id="RU004008"/>
    </source>
</evidence>
<keyword evidence="4 10" id="KW-0699">rRNA-binding</keyword>
<evidence type="ECO:0000256" key="7">
    <source>
        <dbReference type="ARBA" id="ARBA00023274"/>
    </source>
</evidence>
<keyword evidence="6 10" id="KW-0689">Ribosomal protein</keyword>
<evidence type="ECO:0000256" key="2">
    <source>
        <dbReference type="ARBA" id="ARBA00009451"/>
    </source>
</evidence>
<evidence type="ECO:0000256" key="9">
    <source>
        <dbReference type="ARBA" id="ARBA00035207"/>
    </source>
</evidence>
<protein>
    <recommendedName>
        <fullName evidence="9 10">Large ribosomal subunit protein uL22</fullName>
    </recommendedName>
</protein>
<accession>A0A8J3IEW0</accession>
<evidence type="ECO:0000256" key="4">
    <source>
        <dbReference type="ARBA" id="ARBA00022730"/>
    </source>
</evidence>
<keyword evidence="15" id="KW-1185">Reference proteome</keyword>
<dbReference type="InterPro" id="IPR036394">
    <property type="entry name" value="Ribosomal_uL22_sf"/>
</dbReference>
<keyword evidence="5 10" id="KW-0694">RNA-binding</keyword>
<organism evidence="14 15">
    <name type="scientific">Reticulibacter mediterranei</name>
    <dbReference type="NCBI Taxonomy" id="2778369"/>
    <lineage>
        <taxon>Bacteria</taxon>
        <taxon>Bacillati</taxon>
        <taxon>Chloroflexota</taxon>
        <taxon>Ktedonobacteria</taxon>
        <taxon>Ktedonobacterales</taxon>
        <taxon>Reticulibacteraceae</taxon>
        <taxon>Reticulibacter</taxon>
    </lineage>
</organism>
<dbReference type="InterPro" id="IPR018260">
    <property type="entry name" value="Ribosomal_uL22_CS"/>
</dbReference>
<evidence type="ECO:0000313" key="14">
    <source>
        <dbReference type="EMBL" id="GHO93101.1"/>
    </source>
</evidence>
<dbReference type="SUPFAM" id="SSF54843">
    <property type="entry name" value="Ribosomal protein L22"/>
    <property type="match status" value="1"/>
</dbReference>
<dbReference type="Pfam" id="PF00237">
    <property type="entry name" value="Ribosomal_L22"/>
    <property type="match status" value="1"/>
</dbReference>
<dbReference type="PANTHER" id="PTHR13501">
    <property type="entry name" value="CHLOROPLAST 50S RIBOSOMAL PROTEIN L22-RELATED"/>
    <property type="match status" value="1"/>
</dbReference>
<evidence type="ECO:0000256" key="1">
    <source>
        <dbReference type="ARBA" id="ARBA00003478"/>
    </source>
</evidence>
<dbReference type="AlphaFoldDB" id="A0A8J3IEW0"/>
<dbReference type="InterPro" id="IPR005727">
    <property type="entry name" value="Ribosomal_uL22_bac/chlpt-type"/>
</dbReference>
<proteinExistence type="inferred from homology"/>
<evidence type="ECO:0000256" key="12">
    <source>
        <dbReference type="RuleBase" id="RU004006"/>
    </source>
</evidence>
<name>A0A8J3IEW0_9CHLR</name>
<comment type="similarity">
    <text evidence="2 10 11">Belongs to the universal ribosomal protein uL22 family.</text>
</comment>
<reference evidence="14" key="1">
    <citation type="submission" date="2020-10" db="EMBL/GenBank/DDBJ databases">
        <title>Taxonomic study of unclassified bacteria belonging to the class Ktedonobacteria.</title>
        <authorList>
            <person name="Yabe S."/>
            <person name="Wang C.M."/>
            <person name="Zheng Y."/>
            <person name="Sakai Y."/>
            <person name="Cavaletti L."/>
            <person name="Monciardini P."/>
            <person name="Donadio S."/>
        </authorList>
    </citation>
    <scope>NUCLEOTIDE SEQUENCE</scope>
    <source>
        <strain evidence="14">ID150040</strain>
    </source>
</reference>
<dbReference type="PROSITE" id="PS00464">
    <property type="entry name" value="RIBOSOMAL_L22"/>
    <property type="match status" value="1"/>
</dbReference>
<dbReference type="Gene3D" id="3.90.470.10">
    <property type="entry name" value="Ribosomal protein L22/L17"/>
    <property type="match status" value="1"/>
</dbReference>
<evidence type="ECO:0000256" key="5">
    <source>
        <dbReference type="ARBA" id="ARBA00022884"/>
    </source>
</evidence>
<evidence type="ECO:0000313" key="15">
    <source>
        <dbReference type="Proteomes" id="UP000597444"/>
    </source>
</evidence>
<dbReference type="GO" id="GO:0022625">
    <property type="term" value="C:cytosolic large ribosomal subunit"/>
    <property type="evidence" value="ECO:0007669"/>
    <property type="project" value="TreeGrafter"/>
</dbReference>
<evidence type="ECO:0000256" key="11">
    <source>
        <dbReference type="RuleBase" id="RU004005"/>
    </source>
</evidence>
<dbReference type="PANTHER" id="PTHR13501:SF8">
    <property type="entry name" value="LARGE RIBOSOMAL SUBUNIT PROTEIN UL22M"/>
    <property type="match status" value="1"/>
</dbReference>
<dbReference type="HAMAP" id="MF_01331_B">
    <property type="entry name" value="Ribosomal_uL22_B"/>
    <property type="match status" value="1"/>
</dbReference>
<dbReference type="EMBL" id="BNJK01000001">
    <property type="protein sequence ID" value="GHO93101.1"/>
    <property type="molecule type" value="Genomic_DNA"/>
</dbReference>
<evidence type="ECO:0000256" key="10">
    <source>
        <dbReference type="HAMAP-Rule" id="MF_01331"/>
    </source>
</evidence>
<dbReference type="NCBIfam" id="TIGR01044">
    <property type="entry name" value="rplV_bact"/>
    <property type="match status" value="1"/>
</dbReference>
<keyword evidence="7 10" id="KW-0687">Ribonucleoprotein</keyword>
<comment type="function">
    <text evidence="8">This protein binds specifically to 23S rRNA; its binding is stimulated by other ribosomal proteins, e.g. L4, L17, and L20. It is important during the early stages of 50S assembly. It makes multiple contacts with different domains of the 23S rRNA in the assembled 50S subunit and ribosome.</text>
</comment>
<comment type="subunit">
    <text evidence="3 10 12">Part of the 50S ribosomal subunit.</text>
</comment>
<dbReference type="GO" id="GO:0003735">
    <property type="term" value="F:structural constituent of ribosome"/>
    <property type="evidence" value="ECO:0007669"/>
    <property type="project" value="InterPro"/>
</dbReference>
<comment type="function">
    <text evidence="10 13">This protein binds specifically to 23S rRNA; its binding is stimulated by other ribosomal proteins, e.g., L4, L17, and L20. It is important during the early stages of 50S assembly. It makes multiple contacts with different domains of the 23S rRNA in the assembled 50S subunit and ribosome.</text>
</comment>
<comment type="function">
    <text evidence="1 10">The globular domain of the protein is located near the polypeptide exit tunnel on the outside of the subunit, while an extended beta-hairpin is found that lines the wall of the exit tunnel in the center of the 70S ribosome.</text>
</comment>